<evidence type="ECO:0000259" key="6">
    <source>
        <dbReference type="PROSITE" id="PS50089"/>
    </source>
</evidence>
<feature type="compositionally biased region" description="Low complexity" evidence="5">
    <location>
        <begin position="717"/>
        <end position="729"/>
    </location>
</feature>
<feature type="region of interest" description="Disordered" evidence="5">
    <location>
        <begin position="449"/>
        <end position="587"/>
    </location>
</feature>
<evidence type="ECO:0000256" key="5">
    <source>
        <dbReference type="SAM" id="MobiDB-lite"/>
    </source>
</evidence>
<dbReference type="GO" id="GO:0008270">
    <property type="term" value="F:zinc ion binding"/>
    <property type="evidence" value="ECO:0007669"/>
    <property type="project" value="UniProtKB-KW"/>
</dbReference>
<dbReference type="PROSITE" id="PS00028">
    <property type="entry name" value="ZINC_FINGER_C2H2_1"/>
    <property type="match status" value="2"/>
</dbReference>
<name>A0A267GNJ2_9PLAT</name>
<dbReference type="Pfam" id="PF25447">
    <property type="entry name" value="RING_ZNF598"/>
    <property type="match status" value="1"/>
</dbReference>
<feature type="compositionally biased region" description="Low complexity" evidence="5">
    <location>
        <begin position="465"/>
        <end position="484"/>
    </location>
</feature>
<organism evidence="7 8">
    <name type="scientific">Macrostomum lignano</name>
    <dbReference type="NCBI Taxonomy" id="282301"/>
    <lineage>
        <taxon>Eukaryota</taxon>
        <taxon>Metazoa</taxon>
        <taxon>Spiralia</taxon>
        <taxon>Lophotrochozoa</taxon>
        <taxon>Platyhelminthes</taxon>
        <taxon>Rhabditophora</taxon>
        <taxon>Macrostomorpha</taxon>
        <taxon>Macrostomida</taxon>
        <taxon>Macrostomidae</taxon>
        <taxon>Macrostomum</taxon>
    </lineage>
</organism>
<dbReference type="SMART" id="SM00355">
    <property type="entry name" value="ZnF_C2H2"/>
    <property type="match status" value="4"/>
</dbReference>
<dbReference type="SUPFAM" id="SSF57850">
    <property type="entry name" value="RING/U-box"/>
    <property type="match status" value="1"/>
</dbReference>
<dbReference type="InterPro" id="IPR044288">
    <property type="entry name" value="ZNF598/HEL2"/>
</dbReference>
<dbReference type="InterPro" id="IPR017907">
    <property type="entry name" value="Znf_RING_CS"/>
</dbReference>
<proteinExistence type="predicted"/>
<dbReference type="EMBL" id="NIVC01000225">
    <property type="protein sequence ID" value="PAA87598.1"/>
    <property type="molecule type" value="Genomic_DNA"/>
</dbReference>
<feature type="compositionally biased region" description="Low complexity" evidence="5">
    <location>
        <begin position="630"/>
        <end position="654"/>
    </location>
</feature>
<dbReference type="GO" id="GO:0072344">
    <property type="term" value="P:rescue of stalled ribosome"/>
    <property type="evidence" value="ECO:0007669"/>
    <property type="project" value="InterPro"/>
</dbReference>
<keyword evidence="2 4" id="KW-0863">Zinc-finger</keyword>
<dbReference type="AlphaFoldDB" id="A0A267GNJ2"/>
<reference evidence="7 8" key="1">
    <citation type="submission" date="2017-06" db="EMBL/GenBank/DDBJ databases">
        <title>A platform for efficient transgenesis in Macrostomum lignano, a flatworm model organism for stem cell research.</title>
        <authorList>
            <person name="Berezikov E."/>
        </authorList>
    </citation>
    <scope>NUCLEOTIDE SEQUENCE [LARGE SCALE GENOMIC DNA]</scope>
    <source>
        <strain evidence="7">DV1</strain>
        <tissue evidence="7">Whole organism</tissue>
    </source>
</reference>
<feature type="compositionally biased region" description="Low complexity" evidence="5">
    <location>
        <begin position="381"/>
        <end position="405"/>
    </location>
</feature>
<dbReference type="Proteomes" id="UP000215902">
    <property type="component" value="Unassembled WGS sequence"/>
</dbReference>
<dbReference type="GO" id="GO:0061630">
    <property type="term" value="F:ubiquitin protein ligase activity"/>
    <property type="evidence" value="ECO:0007669"/>
    <property type="project" value="InterPro"/>
</dbReference>
<keyword evidence="3" id="KW-0862">Zinc</keyword>
<feature type="region of interest" description="Disordered" evidence="5">
    <location>
        <begin position="351"/>
        <end position="418"/>
    </location>
</feature>
<protein>
    <recommendedName>
        <fullName evidence="6">RING-type domain-containing protein</fullName>
    </recommendedName>
</protein>
<keyword evidence="1" id="KW-0479">Metal-binding</keyword>
<dbReference type="OrthoDB" id="3838338at2759"/>
<feature type="compositionally biased region" description="Pro residues" evidence="5">
    <location>
        <begin position="503"/>
        <end position="513"/>
    </location>
</feature>
<evidence type="ECO:0000256" key="2">
    <source>
        <dbReference type="ARBA" id="ARBA00022771"/>
    </source>
</evidence>
<dbReference type="PROSITE" id="PS00518">
    <property type="entry name" value="ZF_RING_1"/>
    <property type="match status" value="1"/>
</dbReference>
<comment type="caution">
    <text evidence="7">The sequence shown here is derived from an EMBL/GenBank/DDBJ whole genome shotgun (WGS) entry which is preliminary data.</text>
</comment>
<evidence type="ECO:0000313" key="7">
    <source>
        <dbReference type="EMBL" id="PAA87598.1"/>
    </source>
</evidence>
<feature type="region of interest" description="Disordered" evidence="5">
    <location>
        <begin position="278"/>
        <end position="309"/>
    </location>
</feature>
<accession>A0A267GNJ2</accession>
<evidence type="ECO:0000313" key="8">
    <source>
        <dbReference type="Proteomes" id="UP000215902"/>
    </source>
</evidence>
<dbReference type="InterPro" id="IPR013087">
    <property type="entry name" value="Znf_C2H2_type"/>
</dbReference>
<feature type="region of interest" description="Disordered" evidence="5">
    <location>
        <begin position="603"/>
        <end position="807"/>
    </location>
</feature>
<feature type="compositionally biased region" description="Gly residues" evidence="5">
    <location>
        <begin position="289"/>
        <end position="301"/>
    </location>
</feature>
<dbReference type="Pfam" id="PF23202">
    <property type="entry name" value="PAH_ZNF598"/>
    <property type="match status" value="1"/>
</dbReference>
<dbReference type="GO" id="GO:0016567">
    <property type="term" value="P:protein ubiquitination"/>
    <property type="evidence" value="ECO:0007669"/>
    <property type="project" value="TreeGrafter"/>
</dbReference>
<sequence length="937" mass="102726">MSTPDDSNSCLVCREECQYYGIGECNHTVCAKCAIRLKVICKVAECPICRHKSSQILITKSHSKYNCFQMDKFMSLPDEDLLFENQEVLTYYTDLISYTCSDCGLQCNSMSALKRHVNNDHKKRFCLICVEHLKLFPREHELFDDGSLSEHKRWRAERPNHGHPKCQICQESFYDAELWYNHLRRQHFMCHICENLPTLERFHQQRTVYGNYEQLNKHFIASHYVCQEGPCQSDQFTNVFATENELRAHKISHHSGVMDKALLRETRRLDVDIRYQRRGASGVNSGPSGSRGGGGGSGSGVGPPATSHMPTAREALDQLVSLAPGVREFAANALAQSAAAQRELDANGYAENPEEFPTLTGETQTKFVGRQAAKATEEDFPSLPSASSTAPAATEASSQQQQQQQVPPPPVYSGPRRMPAAIPFTSLVSGNNAPPSSAANLEEEYPTLGRPVGSASAASNSIWGPPSATSSSSASKPNISSNANKKVKKPPPSTSSANDFPSLPQPSGPPPQPSAVAKPTPKPRTRPPTAPPQPQKPTAAPEASKQQQQPPPPPPDPVEYRPAPNLRYQQLGSGGGGAASVALQPDEPTVYRPMNSIACASFDSLHQQQPAQQKKQEKFSLVEDFPGLPAPASSAPMASRNNNTTKSSNSAKNRFAALNDSSPIDFVGDGDDWSEWPAAVSQQKQQQQQQQKSLNSKQKSTAGAAFSGQMDDFPTLGGPSSSSGASAAPVWRKDGRSQPKQQQQQEKYFAPSTPLGLSASAQSVAGGKKQKKKQQKQQQEKKQLELQSDSTASQQQQQQQQPPPRNASWCDLLVREQYTYSPPEGLLQRQGQLLERLQACLADQEKFTSFAKASSEYLQGQLEPEQFLSKAVNLLGGKQWRLIAADLISTLPSISRQRDLRKRLPDELRSALAVCDTCAQTLLPEDLDGHRCMQIEE</sequence>
<evidence type="ECO:0000256" key="4">
    <source>
        <dbReference type="PROSITE-ProRule" id="PRU00175"/>
    </source>
</evidence>
<feature type="domain" description="RING-type" evidence="6">
    <location>
        <begin position="10"/>
        <end position="50"/>
    </location>
</feature>
<feature type="compositionally biased region" description="Low complexity" evidence="5">
    <location>
        <begin position="681"/>
        <end position="700"/>
    </location>
</feature>
<dbReference type="GO" id="GO:0043022">
    <property type="term" value="F:ribosome binding"/>
    <property type="evidence" value="ECO:0007669"/>
    <property type="project" value="TreeGrafter"/>
</dbReference>
<dbReference type="PANTHER" id="PTHR22938">
    <property type="entry name" value="ZINC FINGER PROTEIN 598"/>
    <property type="match status" value="1"/>
</dbReference>
<dbReference type="PANTHER" id="PTHR22938:SF0">
    <property type="entry name" value="E3 UBIQUITIN-PROTEIN LIGASE ZNF598"/>
    <property type="match status" value="1"/>
</dbReference>
<dbReference type="InterPro" id="IPR057634">
    <property type="entry name" value="PAH_ZNF598/HEL2"/>
</dbReference>
<dbReference type="STRING" id="282301.A0A267GNJ2"/>
<feature type="compositionally biased region" description="Pro residues" evidence="5">
    <location>
        <begin position="520"/>
        <end position="535"/>
    </location>
</feature>
<evidence type="ECO:0000256" key="3">
    <source>
        <dbReference type="ARBA" id="ARBA00022833"/>
    </source>
</evidence>
<dbReference type="PROSITE" id="PS50089">
    <property type="entry name" value="ZF_RING_2"/>
    <property type="match status" value="1"/>
</dbReference>
<evidence type="ECO:0000256" key="1">
    <source>
        <dbReference type="ARBA" id="ARBA00022723"/>
    </source>
</evidence>
<dbReference type="InterPro" id="IPR001841">
    <property type="entry name" value="Znf_RING"/>
</dbReference>
<gene>
    <name evidence="7" type="ORF">BOX15_Mlig017990g1</name>
</gene>
<keyword evidence="8" id="KW-1185">Reference proteome</keyword>